<sequence length="73" mass="8009">MNKDLKDKKTFLKTKKGKIVVGCVAVALVGGAIAMKAQTDYAQTEKAKTTLKQEIKETKTLLSKARALLDEKQ</sequence>
<evidence type="ECO:0000313" key="3">
    <source>
        <dbReference type="Proteomes" id="UP000190328"/>
    </source>
</evidence>
<dbReference type="EMBL" id="FUXI01000005">
    <property type="protein sequence ID" value="SJZ51322.1"/>
    <property type="molecule type" value="Genomic_DNA"/>
</dbReference>
<feature type="coiled-coil region" evidence="1">
    <location>
        <begin position="34"/>
        <end position="61"/>
    </location>
</feature>
<organism evidence="2 3">
    <name type="scientific">Pilibacter termitis</name>
    <dbReference type="NCBI Taxonomy" id="263852"/>
    <lineage>
        <taxon>Bacteria</taxon>
        <taxon>Bacillati</taxon>
        <taxon>Bacillota</taxon>
        <taxon>Bacilli</taxon>
        <taxon>Lactobacillales</taxon>
        <taxon>Enterococcaceae</taxon>
        <taxon>Pilibacter</taxon>
    </lineage>
</organism>
<dbReference type="RefSeq" id="WP_078806533.1">
    <property type="nucleotide sequence ID" value="NZ_FUXI01000005.1"/>
</dbReference>
<gene>
    <name evidence="2" type="ORF">SAMN02745116_00573</name>
</gene>
<keyword evidence="3" id="KW-1185">Reference proteome</keyword>
<dbReference type="Proteomes" id="UP000190328">
    <property type="component" value="Unassembled WGS sequence"/>
</dbReference>
<accession>A0A1T4L967</accession>
<name>A0A1T4L967_9ENTE</name>
<reference evidence="2 3" key="1">
    <citation type="submission" date="2017-02" db="EMBL/GenBank/DDBJ databases">
        <authorList>
            <person name="Peterson S.W."/>
        </authorList>
    </citation>
    <scope>NUCLEOTIDE SEQUENCE [LARGE SCALE GENOMIC DNA]</scope>
    <source>
        <strain evidence="2 3">ATCC BAA-1030</strain>
    </source>
</reference>
<proteinExistence type="predicted"/>
<evidence type="ECO:0000313" key="2">
    <source>
        <dbReference type="EMBL" id="SJZ51322.1"/>
    </source>
</evidence>
<dbReference type="STRING" id="263852.SAMN02745116_00573"/>
<protein>
    <submittedName>
        <fullName evidence="2">Uncharacterized protein</fullName>
    </submittedName>
</protein>
<keyword evidence="1" id="KW-0175">Coiled coil</keyword>
<evidence type="ECO:0000256" key="1">
    <source>
        <dbReference type="SAM" id="Coils"/>
    </source>
</evidence>
<dbReference type="AlphaFoldDB" id="A0A1T4L967"/>